<organism evidence="7 8">
    <name type="scientific">Trinickia dabaoshanensis</name>
    <dbReference type="NCBI Taxonomy" id="564714"/>
    <lineage>
        <taxon>Bacteria</taxon>
        <taxon>Pseudomonadati</taxon>
        <taxon>Pseudomonadota</taxon>
        <taxon>Betaproteobacteria</taxon>
        <taxon>Burkholderiales</taxon>
        <taxon>Burkholderiaceae</taxon>
        <taxon>Trinickia</taxon>
    </lineage>
</organism>
<accession>A0A2N7VQE3</accession>
<evidence type="ECO:0000256" key="1">
    <source>
        <dbReference type="ARBA" id="ARBA00009437"/>
    </source>
</evidence>
<proteinExistence type="inferred from homology"/>
<reference evidence="7 8" key="1">
    <citation type="submission" date="2018-01" db="EMBL/GenBank/DDBJ databases">
        <title>Whole genome analyses suggest that Burkholderia sensu lato contains two further novel genera in the rhizoxinica-symbiotica group Mycetohabitans gen. nov., and Trinickia gen. nov.: implications for the evolution of diazotrophy and nodulation in the Burkholderiaceae.</title>
        <authorList>
            <person name="Estrada-de los Santos P."/>
            <person name="Palmer M."/>
            <person name="Chavez-Ramirez B."/>
            <person name="Beukes C."/>
            <person name="Steenkamp E.T."/>
            <person name="Hirsch A.M."/>
            <person name="Manyaka P."/>
            <person name="Maluk M."/>
            <person name="Lafos M."/>
            <person name="Crook M."/>
            <person name="Gross E."/>
            <person name="Simon M.F."/>
            <person name="Bueno dos Reis Junior F."/>
            <person name="Poole P.S."/>
            <person name="Venter S.N."/>
            <person name="James E.K."/>
        </authorList>
    </citation>
    <scope>NUCLEOTIDE SEQUENCE [LARGE SCALE GENOMIC DNA]</scope>
    <source>
        <strain evidence="7 8">GIMN1.004</strain>
    </source>
</reference>
<evidence type="ECO:0000256" key="5">
    <source>
        <dbReference type="SAM" id="MobiDB-lite"/>
    </source>
</evidence>
<evidence type="ECO:0000313" key="8">
    <source>
        <dbReference type="Proteomes" id="UP000235616"/>
    </source>
</evidence>
<comment type="similarity">
    <text evidence="1">Belongs to the LysR transcriptional regulatory family.</text>
</comment>
<dbReference type="PROSITE" id="PS50931">
    <property type="entry name" value="HTH_LYSR"/>
    <property type="match status" value="1"/>
</dbReference>
<feature type="region of interest" description="Disordered" evidence="5">
    <location>
        <begin position="302"/>
        <end position="350"/>
    </location>
</feature>
<evidence type="ECO:0000256" key="4">
    <source>
        <dbReference type="ARBA" id="ARBA00023163"/>
    </source>
</evidence>
<dbReference type="InterPro" id="IPR005119">
    <property type="entry name" value="LysR_subst-bd"/>
</dbReference>
<dbReference type="InterPro" id="IPR000847">
    <property type="entry name" value="LysR_HTH_N"/>
</dbReference>
<dbReference type="SUPFAM" id="SSF46785">
    <property type="entry name" value="Winged helix' DNA-binding domain"/>
    <property type="match status" value="1"/>
</dbReference>
<evidence type="ECO:0000256" key="2">
    <source>
        <dbReference type="ARBA" id="ARBA00023015"/>
    </source>
</evidence>
<dbReference type="PANTHER" id="PTHR30537">
    <property type="entry name" value="HTH-TYPE TRANSCRIPTIONAL REGULATOR"/>
    <property type="match status" value="1"/>
</dbReference>
<keyword evidence="8" id="KW-1185">Reference proteome</keyword>
<dbReference type="Pfam" id="PF03466">
    <property type="entry name" value="LysR_substrate"/>
    <property type="match status" value="1"/>
</dbReference>
<dbReference type="RefSeq" id="WP_102645951.1">
    <property type="nucleotide sequence ID" value="NZ_PNYA01000011.1"/>
</dbReference>
<keyword evidence="4" id="KW-0804">Transcription</keyword>
<evidence type="ECO:0000313" key="7">
    <source>
        <dbReference type="EMBL" id="PMS19364.1"/>
    </source>
</evidence>
<dbReference type="Gene3D" id="1.10.10.10">
    <property type="entry name" value="Winged helix-like DNA-binding domain superfamily/Winged helix DNA-binding domain"/>
    <property type="match status" value="1"/>
</dbReference>
<keyword evidence="2" id="KW-0805">Transcription regulation</keyword>
<dbReference type="PRINTS" id="PR00039">
    <property type="entry name" value="HTHLYSR"/>
</dbReference>
<dbReference type="FunFam" id="1.10.10.10:FF:000001">
    <property type="entry name" value="LysR family transcriptional regulator"/>
    <property type="match status" value="1"/>
</dbReference>
<evidence type="ECO:0000256" key="3">
    <source>
        <dbReference type="ARBA" id="ARBA00023125"/>
    </source>
</evidence>
<feature type="domain" description="HTH lysR-type" evidence="6">
    <location>
        <begin position="11"/>
        <end position="66"/>
    </location>
</feature>
<dbReference type="SUPFAM" id="SSF53850">
    <property type="entry name" value="Periplasmic binding protein-like II"/>
    <property type="match status" value="1"/>
</dbReference>
<dbReference type="InterPro" id="IPR058163">
    <property type="entry name" value="LysR-type_TF_proteobact-type"/>
</dbReference>
<comment type="caution">
    <text evidence="7">The sequence shown here is derived from an EMBL/GenBank/DDBJ whole genome shotgun (WGS) entry which is preliminary data.</text>
</comment>
<dbReference type="InterPro" id="IPR036388">
    <property type="entry name" value="WH-like_DNA-bd_sf"/>
</dbReference>
<dbReference type="Pfam" id="PF00126">
    <property type="entry name" value="HTH_1"/>
    <property type="match status" value="1"/>
</dbReference>
<name>A0A2N7VQE3_9BURK</name>
<gene>
    <name evidence="7" type="ORF">C0Z18_13625</name>
</gene>
<evidence type="ECO:0000259" key="6">
    <source>
        <dbReference type="PROSITE" id="PS50931"/>
    </source>
</evidence>
<dbReference type="Proteomes" id="UP000235616">
    <property type="component" value="Unassembled WGS sequence"/>
</dbReference>
<dbReference type="OrthoDB" id="8688993at2"/>
<dbReference type="GO" id="GO:0003700">
    <property type="term" value="F:DNA-binding transcription factor activity"/>
    <property type="evidence" value="ECO:0007669"/>
    <property type="project" value="InterPro"/>
</dbReference>
<dbReference type="Gene3D" id="3.40.190.10">
    <property type="entry name" value="Periplasmic binding protein-like II"/>
    <property type="match status" value="2"/>
</dbReference>
<dbReference type="EMBL" id="PNYA01000011">
    <property type="protein sequence ID" value="PMS19364.1"/>
    <property type="molecule type" value="Genomic_DNA"/>
</dbReference>
<protein>
    <submittedName>
        <fullName evidence="7">LysR family transcriptional regulator</fullName>
    </submittedName>
</protein>
<dbReference type="AlphaFoldDB" id="A0A2N7VQE3"/>
<keyword evidence="3" id="KW-0238">DNA-binding</keyword>
<dbReference type="InterPro" id="IPR036390">
    <property type="entry name" value="WH_DNA-bd_sf"/>
</dbReference>
<sequence>MATPLVRLAPLDLIRGFVAVGRRMSVTLAAEDLCLTQSAVSRQIHSLEDALGVSLFHRGYRSITFTPAGERLFRTADGVVRQLQDAFEAITRPAEKQPVTITASIGVTSLWLLPRLSELQQRYPSLDVRVAANDKLLDLRTESIDLAIRYASVANAPAGATRLFDETILAVASPSLGVTRIDADTVAHQVLIEFDGLRRPLLRWSDHLTALGLGEIKPRSMLHLNHYDQVVQAALAGQGIALGRAALVEPLIAQGKLVAVDTGKGTPSGHAYWLVQAEAAARQDVRDVAQWIVEQARSSAEPLVSASPHARPTGQVHGGSAAQPESEPFSDVAARALKATAPDGERVALS</sequence>
<dbReference type="GO" id="GO:0003677">
    <property type="term" value="F:DNA binding"/>
    <property type="evidence" value="ECO:0007669"/>
    <property type="project" value="UniProtKB-KW"/>
</dbReference>
<dbReference type="PANTHER" id="PTHR30537:SF5">
    <property type="entry name" value="HTH-TYPE TRANSCRIPTIONAL ACTIVATOR TTDR-RELATED"/>
    <property type="match status" value="1"/>
</dbReference>